<evidence type="ECO:0000313" key="2">
    <source>
        <dbReference type="EMBL" id="KAH7139366.1"/>
    </source>
</evidence>
<feature type="region of interest" description="Disordered" evidence="1">
    <location>
        <begin position="530"/>
        <end position="550"/>
    </location>
</feature>
<reference evidence="2" key="1">
    <citation type="journal article" date="2021" name="Nat. Commun.">
        <title>Genetic determinants of endophytism in the Arabidopsis root mycobiome.</title>
        <authorList>
            <person name="Mesny F."/>
            <person name="Miyauchi S."/>
            <person name="Thiergart T."/>
            <person name="Pickel B."/>
            <person name="Atanasova L."/>
            <person name="Karlsson M."/>
            <person name="Huettel B."/>
            <person name="Barry K.W."/>
            <person name="Haridas S."/>
            <person name="Chen C."/>
            <person name="Bauer D."/>
            <person name="Andreopoulos W."/>
            <person name="Pangilinan J."/>
            <person name="LaButti K."/>
            <person name="Riley R."/>
            <person name="Lipzen A."/>
            <person name="Clum A."/>
            <person name="Drula E."/>
            <person name="Henrissat B."/>
            <person name="Kohler A."/>
            <person name="Grigoriev I.V."/>
            <person name="Martin F.M."/>
            <person name="Hacquard S."/>
        </authorList>
    </citation>
    <scope>NUCLEOTIDE SEQUENCE</scope>
    <source>
        <strain evidence="2">MPI-CAGE-CH-0243</strain>
    </source>
</reference>
<dbReference type="OrthoDB" id="25896at2759"/>
<evidence type="ECO:0000313" key="3">
    <source>
        <dbReference type="Proteomes" id="UP000700596"/>
    </source>
</evidence>
<feature type="region of interest" description="Disordered" evidence="1">
    <location>
        <begin position="28"/>
        <end position="51"/>
    </location>
</feature>
<accession>A0A9P9J107</accession>
<feature type="compositionally biased region" description="Polar residues" evidence="1">
    <location>
        <begin position="534"/>
        <end position="550"/>
    </location>
</feature>
<evidence type="ECO:0000256" key="1">
    <source>
        <dbReference type="SAM" id="MobiDB-lite"/>
    </source>
</evidence>
<organism evidence="2 3">
    <name type="scientific">Dendryphion nanum</name>
    <dbReference type="NCBI Taxonomy" id="256645"/>
    <lineage>
        <taxon>Eukaryota</taxon>
        <taxon>Fungi</taxon>
        <taxon>Dikarya</taxon>
        <taxon>Ascomycota</taxon>
        <taxon>Pezizomycotina</taxon>
        <taxon>Dothideomycetes</taxon>
        <taxon>Pleosporomycetidae</taxon>
        <taxon>Pleosporales</taxon>
        <taxon>Torulaceae</taxon>
        <taxon>Dendryphion</taxon>
    </lineage>
</organism>
<feature type="compositionally biased region" description="Low complexity" evidence="1">
    <location>
        <begin position="348"/>
        <end position="359"/>
    </location>
</feature>
<protein>
    <submittedName>
        <fullName evidence="2">Uncharacterized protein</fullName>
    </submittedName>
</protein>
<feature type="compositionally biased region" description="Basic and acidic residues" evidence="1">
    <location>
        <begin position="40"/>
        <end position="49"/>
    </location>
</feature>
<name>A0A9P9J107_9PLEO</name>
<proteinExistence type="predicted"/>
<sequence length="748" mass="81867">MSGLEVVSAVAAVISAFHGGAELIAHIKKKHRRRSSKSQTRQEFEEKQLQDSLETGEAQVVQRYATDMKELGEVIRVGDAIARDRLLHIAVVMQAEIIKSLQLAVKYDNAILNLTILLEASILNRNNTIVTLDELKQRILITRPMPRTLRGAPDEQRDFRASLESVQSFRPASLDPIPDNYIPSAVTISTPGDSKDSRSGLARYFSTKRNSSHATTSLAPLPLSDARNISHSPALDLLLQGSPNKAAIMKDIDEIINSYQGLDKGDHRRDTWAVLNGAQGGHVGSNRDTMALNREALQMLRNLPPTPEEPRGNSEYPAFKPNIFQQSQPQHQYFTPPAPLPQRHGSTESRWSTSSSVYSDVHPPSLYSHDSNASRRSPTPPLSADFSPVSSSASPIQPLNAYQQHNHAPPMKQYVPPQPSRHPPGTIATPSPTRTSPDAPLAASPRTRTPPTAPFAIPPRSRTPIRDDNGGHAPGRTRIHLVPDHAGTAMASSSFSSSPIHHGVYALAGSSSSVMAASAVPPNPQYPAAPNVPHSRSTSSAGFNPSSIRTNTIQGPIATHETMMSGRPCKDNNYWGFCKGAWAIREELKRGLEVQTRPDGMYNTHSIWQCRHCNFQGETFTGPHPTKKGKKGTVVDPKVYVSSVGIHYKWIFLAKSHVKKKTMESGRNSLVKSEEKEDCNYGCVICSVEGTGTGIYGNVETLMNHIFMEHARNMSDKTLTKSKCIIGRTAGANEDWDINIPKTDMLAG</sequence>
<comment type="caution">
    <text evidence="2">The sequence shown here is derived from an EMBL/GenBank/DDBJ whole genome shotgun (WGS) entry which is preliminary data.</text>
</comment>
<feature type="compositionally biased region" description="Low complexity" evidence="1">
    <location>
        <begin position="382"/>
        <end position="398"/>
    </location>
</feature>
<dbReference type="AlphaFoldDB" id="A0A9P9J107"/>
<dbReference type="Proteomes" id="UP000700596">
    <property type="component" value="Unassembled WGS sequence"/>
</dbReference>
<feature type="compositionally biased region" description="Low complexity" evidence="1">
    <location>
        <begin position="439"/>
        <end position="450"/>
    </location>
</feature>
<gene>
    <name evidence="2" type="ORF">B0J11DRAFT_575280</name>
</gene>
<dbReference type="EMBL" id="JAGMWT010000001">
    <property type="protein sequence ID" value="KAH7139366.1"/>
    <property type="molecule type" value="Genomic_DNA"/>
</dbReference>
<keyword evidence="3" id="KW-1185">Reference proteome</keyword>
<feature type="region of interest" description="Disordered" evidence="1">
    <location>
        <begin position="328"/>
        <end position="476"/>
    </location>
</feature>
<feature type="compositionally biased region" description="Polar residues" evidence="1">
    <location>
        <begin position="368"/>
        <end position="377"/>
    </location>
</feature>